<name>A0A060WZC2_ONCMY</name>
<evidence type="ECO:0000256" key="1">
    <source>
        <dbReference type="ARBA" id="ARBA00022553"/>
    </source>
</evidence>
<evidence type="ECO:0000256" key="2">
    <source>
        <dbReference type="SAM" id="MobiDB-lite"/>
    </source>
</evidence>
<protein>
    <submittedName>
        <fullName evidence="3">Uncharacterized protein</fullName>
    </submittedName>
</protein>
<accession>A0A060WZC2</accession>
<dbReference type="AlphaFoldDB" id="A0A060WZC2"/>
<reference evidence="3" key="2">
    <citation type="submission" date="2014-03" db="EMBL/GenBank/DDBJ databases">
        <authorList>
            <person name="Genoscope - CEA"/>
        </authorList>
    </citation>
    <scope>NUCLEOTIDE SEQUENCE</scope>
</reference>
<sequence length="144" mass="16725">MCCSCQPLDNYHVCTLSLSPLLLPLRVSGRSLFLIFEHQSSSSSLSLSLHFFYYSLLCLFFCFHWSEMSLSAEMGEAIELSNREPQTPEMNKLRQSLRRKKPTYVPEASRPHQWQADEEAVRKGKCNFPVRVRLRPLSWDLVVN</sequence>
<dbReference type="InterPro" id="IPR016698">
    <property type="entry name" value="Numb/numb-like"/>
</dbReference>
<dbReference type="PANTHER" id="PTHR47368">
    <property type="entry name" value="NUMB"/>
    <property type="match status" value="1"/>
</dbReference>
<evidence type="ECO:0000313" key="4">
    <source>
        <dbReference type="Proteomes" id="UP000193380"/>
    </source>
</evidence>
<organism evidence="3 4">
    <name type="scientific">Oncorhynchus mykiss</name>
    <name type="common">Rainbow trout</name>
    <name type="synonym">Salmo gairdneri</name>
    <dbReference type="NCBI Taxonomy" id="8022"/>
    <lineage>
        <taxon>Eukaryota</taxon>
        <taxon>Metazoa</taxon>
        <taxon>Chordata</taxon>
        <taxon>Craniata</taxon>
        <taxon>Vertebrata</taxon>
        <taxon>Euteleostomi</taxon>
        <taxon>Actinopterygii</taxon>
        <taxon>Neopterygii</taxon>
        <taxon>Teleostei</taxon>
        <taxon>Protacanthopterygii</taxon>
        <taxon>Salmoniformes</taxon>
        <taxon>Salmonidae</taxon>
        <taxon>Salmoninae</taxon>
        <taxon>Oncorhynchus</taxon>
    </lineage>
</organism>
<dbReference type="PaxDb" id="8022-A0A060WZC2"/>
<proteinExistence type="predicted"/>
<dbReference type="STRING" id="8022.A0A060WZC2"/>
<gene>
    <name evidence="3" type="ORF">GSONMT00013800001</name>
</gene>
<feature type="region of interest" description="Disordered" evidence="2">
    <location>
        <begin position="81"/>
        <end position="118"/>
    </location>
</feature>
<dbReference type="GO" id="GO:0050769">
    <property type="term" value="P:positive regulation of neurogenesis"/>
    <property type="evidence" value="ECO:0007669"/>
    <property type="project" value="TreeGrafter"/>
</dbReference>
<dbReference type="PANTHER" id="PTHR47368:SF4">
    <property type="entry name" value="NUMB-LIKE PROTEIN"/>
    <property type="match status" value="1"/>
</dbReference>
<reference evidence="3" key="1">
    <citation type="journal article" date="2014" name="Nat. Commun.">
        <title>The rainbow trout genome provides novel insights into evolution after whole-genome duplication in vertebrates.</title>
        <authorList>
            <person name="Berthelot C."/>
            <person name="Brunet F."/>
            <person name="Chalopin D."/>
            <person name="Juanchich A."/>
            <person name="Bernard M."/>
            <person name="Noel B."/>
            <person name="Bento P."/>
            <person name="Da Silva C."/>
            <person name="Labadie K."/>
            <person name="Alberti A."/>
            <person name="Aury J.M."/>
            <person name="Louis A."/>
            <person name="Dehais P."/>
            <person name="Bardou P."/>
            <person name="Montfort J."/>
            <person name="Klopp C."/>
            <person name="Cabau C."/>
            <person name="Gaspin C."/>
            <person name="Thorgaard G.H."/>
            <person name="Boussaha M."/>
            <person name="Quillet E."/>
            <person name="Guyomard R."/>
            <person name="Galiana D."/>
            <person name="Bobe J."/>
            <person name="Volff J.N."/>
            <person name="Genet C."/>
            <person name="Wincker P."/>
            <person name="Jaillon O."/>
            <person name="Roest Crollius H."/>
            <person name="Guiguen Y."/>
        </authorList>
    </citation>
    <scope>NUCLEOTIDE SEQUENCE [LARGE SCALE GENOMIC DNA]</scope>
</reference>
<keyword evidence="1" id="KW-0597">Phosphoprotein</keyword>
<dbReference type="Proteomes" id="UP000193380">
    <property type="component" value="Unassembled WGS sequence"/>
</dbReference>
<evidence type="ECO:0000313" key="3">
    <source>
        <dbReference type="EMBL" id="CDQ70419.1"/>
    </source>
</evidence>
<dbReference type="GO" id="GO:0005737">
    <property type="term" value="C:cytoplasm"/>
    <property type="evidence" value="ECO:0007669"/>
    <property type="project" value="TreeGrafter"/>
</dbReference>
<dbReference type="EMBL" id="FR904715">
    <property type="protein sequence ID" value="CDQ70419.1"/>
    <property type="molecule type" value="Genomic_DNA"/>
</dbReference>